<dbReference type="AlphaFoldDB" id="F9WAW1"/>
<name>F9WAW1_TRYCI</name>
<keyword evidence="6" id="KW-0472">Membrane</keyword>
<sequence>MDDELVFRFLNFLSVLIGERQWSRMCIVKYLVSVFIVVVVVRADGAEETSVKKDHNKDEHSVLCDLLNAAVFKWKEIENSDSPLKKALAKTIFGNESGGNLEHLRSLPVDYDELKSRTLPRYYWCGERNQGGGSSGSNPPRRSGHSAPHDLICLCTPGDDGYPVNGSAVTNDMLCGKGAKELEVESDKKGWGIIGQGEKQIKATWEKVVTECLHGSGKGTRLKDALDNFIKKLGPLAQAIHSYQSLGKGNFSSEYSCSGKGIYGVCVKYYPEEKHALPWWKELKKAIEVDEKEQKKHEEAEKRKQEAQKQRQPQKQDQSQYPQGPRTAALRSTMPSSEETEQSSTENISNPLATLEDTSGTIIAQPCPWLLSSILLI</sequence>
<reference evidence="11 12" key="2">
    <citation type="journal article" date="2012" name="Proc. Natl. Acad. Sci. U.S.A.">
        <title>Antigenic diversity is generated by distinct evolutionary mechanisms in African trypanosome species.</title>
        <authorList>
            <person name="Jackson A.P."/>
            <person name="Berry A."/>
            <person name="Aslett M."/>
            <person name="Allison H.C."/>
            <person name="Burton P."/>
            <person name="Vavrova-Anderson J."/>
            <person name="Brown R."/>
            <person name="Browne H."/>
            <person name="Corton N."/>
            <person name="Hauser H."/>
            <person name="Gamble J."/>
            <person name="Gilderthorp R."/>
            <person name="Marcello L."/>
            <person name="McQuillan J."/>
            <person name="Otto T.D."/>
            <person name="Quail M.A."/>
            <person name="Sanders M.J."/>
            <person name="van Tonder A."/>
            <person name="Ginger M.L."/>
            <person name="Field M.C."/>
            <person name="Barry J.D."/>
            <person name="Hertz-Fowler C."/>
            <person name="Berriman M."/>
        </authorList>
    </citation>
    <scope>NUCLEOTIDE SEQUENCE [LARGE SCALE GENOMIC DNA]</scope>
    <source>
        <strain evidence="11 12">IL3000</strain>
    </source>
</reference>
<dbReference type="EMBL" id="CAEQ01001489">
    <property type="protein sequence ID" value="CCD14383.1"/>
    <property type="molecule type" value="Genomic_DNA"/>
</dbReference>
<feature type="region of interest" description="Disordered" evidence="9">
    <location>
        <begin position="294"/>
        <end position="351"/>
    </location>
</feature>
<protein>
    <submittedName>
        <fullName evidence="11">Variant surface glycoprotein</fullName>
    </submittedName>
</protein>
<evidence type="ECO:0000256" key="1">
    <source>
        <dbReference type="ARBA" id="ARBA00002523"/>
    </source>
</evidence>
<reference evidence="12" key="1">
    <citation type="submission" date="2011-07" db="EMBL/GenBank/DDBJ databases">
        <title>Divergent evolution of antigenic variation in African trypanosomes.</title>
        <authorList>
            <person name="Jackson A.P."/>
            <person name="Berry A."/>
            <person name="Allison H.C."/>
            <person name="Burton P."/>
            <person name="Anderson J."/>
            <person name="Aslett M."/>
            <person name="Brown R."/>
            <person name="Corton N."/>
            <person name="Harris D."/>
            <person name="Hauser H."/>
            <person name="Gamble J."/>
            <person name="Gilderthorp R."/>
            <person name="McQuillan J."/>
            <person name="Quail M.A."/>
            <person name="Sanders M."/>
            <person name="Van Tonder A."/>
            <person name="Ginger M.L."/>
            <person name="Donelson J.E."/>
            <person name="Field M.C."/>
            <person name="Barry J.D."/>
            <person name="Berriman M."/>
            <person name="Hertz-Fowler C."/>
        </authorList>
    </citation>
    <scope>NUCLEOTIDE SEQUENCE [LARGE SCALE GENOMIC DNA]</scope>
    <source>
        <strain evidence="12">IL3000</strain>
    </source>
</reference>
<feature type="compositionally biased region" description="Basic and acidic residues" evidence="9">
    <location>
        <begin position="294"/>
        <end position="309"/>
    </location>
</feature>
<evidence type="ECO:0000256" key="3">
    <source>
        <dbReference type="ARBA" id="ARBA00022475"/>
    </source>
</evidence>
<keyword evidence="8" id="KW-0449">Lipoprotein</keyword>
<proteinExistence type="predicted"/>
<dbReference type="Pfam" id="PF13206">
    <property type="entry name" value="VSG_B"/>
    <property type="match status" value="1"/>
</dbReference>
<evidence type="ECO:0000256" key="4">
    <source>
        <dbReference type="ARBA" id="ARBA00022622"/>
    </source>
</evidence>
<keyword evidence="5" id="KW-0732">Signal</keyword>
<keyword evidence="7" id="KW-0325">Glycoprotein</keyword>
<evidence type="ECO:0000259" key="10">
    <source>
        <dbReference type="Pfam" id="PF13206"/>
    </source>
</evidence>
<accession>F9WAW1</accession>
<feature type="compositionally biased region" description="Low complexity" evidence="9">
    <location>
        <begin position="310"/>
        <end position="323"/>
    </location>
</feature>
<evidence type="ECO:0000256" key="2">
    <source>
        <dbReference type="ARBA" id="ARBA00004609"/>
    </source>
</evidence>
<dbReference type="InterPro" id="IPR025932">
    <property type="entry name" value="Trypano_VSG_B_N_dom"/>
</dbReference>
<evidence type="ECO:0000313" key="11">
    <source>
        <dbReference type="EMBL" id="CCD14383.1"/>
    </source>
</evidence>
<evidence type="ECO:0000256" key="5">
    <source>
        <dbReference type="ARBA" id="ARBA00022729"/>
    </source>
</evidence>
<evidence type="ECO:0000313" key="12">
    <source>
        <dbReference type="Proteomes" id="UP000000702"/>
    </source>
</evidence>
<comment type="caution">
    <text evidence="11">The sequence shown here is derived from an EMBL/GenBank/DDBJ whole genome shotgun (WGS) entry which is preliminary data.</text>
</comment>
<evidence type="ECO:0000256" key="9">
    <source>
        <dbReference type="SAM" id="MobiDB-lite"/>
    </source>
</evidence>
<keyword evidence="12" id="KW-1185">Reference proteome</keyword>
<evidence type="ECO:0000256" key="8">
    <source>
        <dbReference type="ARBA" id="ARBA00023288"/>
    </source>
</evidence>
<evidence type="ECO:0000256" key="7">
    <source>
        <dbReference type="ARBA" id="ARBA00023180"/>
    </source>
</evidence>
<organism evidence="11 12">
    <name type="scientific">Trypanosoma congolense (strain IL3000)</name>
    <dbReference type="NCBI Taxonomy" id="1068625"/>
    <lineage>
        <taxon>Eukaryota</taxon>
        <taxon>Discoba</taxon>
        <taxon>Euglenozoa</taxon>
        <taxon>Kinetoplastea</taxon>
        <taxon>Metakinetoplastina</taxon>
        <taxon>Trypanosomatida</taxon>
        <taxon>Trypanosomatidae</taxon>
        <taxon>Trypanosoma</taxon>
        <taxon>Nannomonas</taxon>
    </lineage>
</organism>
<dbReference type="VEuPathDB" id="TriTrypDB:TcIL3000_0_50010"/>
<keyword evidence="3" id="KW-1003">Cell membrane</keyword>
<evidence type="ECO:0000256" key="6">
    <source>
        <dbReference type="ARBA" id="ARBA00023136"/>
    </source>
</evidence>
<dbReference type="GO" id="GO:0098552">
    <property type="term" value="C:side of membrane"/>
    <property type="evidence" value="ECO:0007669"/>
    <property type="project" value="UniProtKB-KW"/>
</dbReference>
<comment type="function">
    <text evidence="1">VSG forms a coat on the surface of the parasite. The trypanosome evades the immune response of the host by expressing a series of antigenically distinct VSGs from an estimated 1000 VSG genes.</text>
</comment>
<dbReference type="Proteomes" id="UP000000702">
    <property type="component" value="Unassembled WGS sequence"/>
</dbReference>
<gene>
    <name evidence="11" type="ORF">TCIL3000_0_50010</name>
</gene>
<dbReference type="GO" id="GO:0005886">
    <property type="term" value="C:plasma membrane"/>
    <property type="evidence" value="ECO:0007669"/>
    <property type="project" value="UniProtKB-SubCell"/>
</dbReference>
<feature type="domain" description="Trypanosome variant surface glycoprotein B-type N-terminal" evidence="10">
    <location>
        <begin position="75"/>
        <end position="305"/>
    </location>
</feature>
<keyword evidence="4" id="KW-0336">GPI-anchor</keyword>
<comment type="subcellular location">
    <subcellularLocation>
        <location evidence="2">Cell membrane</location>
        <topology evidence="2">Lipid-anchor</topology>
        <topology evidence="2">GPI-anchor</topology>
    </subcellularLocation>
</comment>